<proteinExistence type="predicted"/>
<dbReference type="PANTHER" id="PTHR30282">
    <property type="entry name" value="P-AMINOBENZOYL GLUTAMATE TRANSPORTER"/>
    <property type="match status" value="1"/>
</dbReference>
<feature type="transmembrane region" description="Helical" evidence="1">
    <location>
        <begin position="100"/>
        <end position="119"/>
    </location>
</feature>
<keyword evidence="3" id="KW-1185">Reference proteome</keyword>
<protein>
    <submittedName>
        <fullName evidence="2">Uncharacterized protein</fullName>
    </submittedName>
</protein>
<feature type="transmembrane region" description="Helical" evidence="1">
    <location>
        <begin position="63"/>
        <end position="80"/>
    </location>
</feature>
<evidence type="ECO:0000313" key="2">
    <source>
        <dbReference type="EMBL" id="GGJ59982.1"/>
    </source>
</evidence>
<dbReference type="InterPro" id="IPR004697">
    <property type="entry name" value="AbgT"/>
</dbReference>
<dbReference type="PANTHER" id="PTHR30282:SF0">
    <property type="entry name" value="P-AMINOBENZOYL-GLUTAMATE TRANSPORT PROTEIN"/>
    <property type="match status" value="1"/>
</dbReference>
<sequence length="210" mass="22733">MKNIVVTPVDNWYFMIAPVVVLSIIGAIVTEKIVEPRLGNYEGELKKEFEAAKPMKIKGLKNAAIASIAYIALILIVLFLPNSPLRSEDGSIVPSPFLNGIVPLILILFIIAGVAYGVTVKNITSSRDIGKYMGEAMKDMSGFIVLIFAAAQFIAYFEWSNIGSWIAVSGANFLESIGFTGIAVVIGFVILTAVLNLFIYLFSAGLHNGR</sequence>
<feature type="transmembrane region" description="Helical" evidence="1">
    <location>
        <begin position="140"/>
        <end position="157"/>
    </location>
</feature>
<keyword evidence="1" id="KW-1133">Transmembrane helix</keyword>
<keyword evidence="1" id="KW-0472">Membrane</keyword>
<reference evidence="3" key="1">
    <citation type="journal article" date="2019" name="Int. J. Syst. Evol. Microbiol.">
        <title>The Global Catalogue of Microorganisms (GCM) 10K type strain sequencing project: providing services to taxonomists for standard genome sequencing and annotation.</title>
        <authorList>
            <consortium name="The Broad Institute Genomics Platform"/>
            <consortium name="The Broad Institute Genome Sequencing Center for Infectious Disease"/>
            <person name="Wu L."/>
            <person name="Ma J."/>
        </authorList>
    </citation>
    <scope>NUCLEOTIDE SEQUENCE [LARGE SCALE GENOMIC DNA]</scope>
    <source>
        <strain evidence="3">JCM 30071</strain>
    </source>
</reference>
<name>A0ABQ2DJ93_9BACI</name>
<feature type="transmembrane region" description="Helical" evidence="1">
    <location>
        <begin position="177"/>
        <end position="202"/>
    </location>
</feature>
<evidence type="ECO:0000256" key="1">
    <source>
        <dbReference type="SAM" id="Phobius"/>
    </source>
</evidence>
<evidence type="ECO:0000313" key="3">
    <source>
        <dbReference type="Proteomes" id="UP000634435"/>
    </source>
</evidence>
<dbReference type="EMBL" id="BMPN01000003">
    <property type="protein sequence ID" value="GGJ59982.1"/>
    <property type="molecule type" value="Genomic_DNA"/>
</dbReference>
<keyword evidence="1" id="KW-0812">Transmembrane</keyword>
<dbReference type="Pfam" id="PF03806">
    <property type="entry name" value="ABG_transport"/>
    <property type="match status" value="1"/>
</dbReference>
<feature type="transmembrane region" description="Helical" evidence="1">
    <location>
        <begin position="12"/>
        <end position="30"/>
    </location>
</feature>
<accession>A0ABQ2DJ93</accession>
<organism evidence="2 3">
    <name type="scientific">Virgibacillus kapii</name>
    <dbReference type="NCBI Taxonomy" id="1638645"/>
    <lineage>
        <taxon>Bacteria</taxon>
        <taxon>Bacillati</taxon>
        <taxon>Bacillota</taxon>
        <taxon>Bacilli</taxon>
        <taxon>Bacillales</taxon>
        <taxon>Bacillaceae</taxon>
        <taxon>Virgibacillus</taxon>
    </lineage>
</organism>
<gene>
    <name evidence="2" type="ORF">GCM10007111_22560</name>
</gene>
<comment type="caution">
    <text evidence="2">The sequence shown here is derived from an EMBL/GenBank/DDBJ whole genome shotgun (WGS) entry which is preliminary data.</text>
</comment>
<dbReference type="Proteomes" id="UP000634435">
    <property type="component" value="Unassembled WGS sequence"/>
</dbReference>